<reference evidence="1 2" key="1">
    <citation type="journal article" date="2020" name="Appl. Environ. Microbiol.">
        <title>Genomic Characteristics of a Novel Species of Ammonia-Oxidizing Archaea from the Jiulong River Estuary.</title>
        <authorList>
            <person name="Zou D."/>
            <person name="Wan R."/>
            <person name="Han L."/>
            <person name="Xu M.N."/>
            <person name="Liu Y."/>
            <person name="Liu H."/>
            <person name="Kao S.J."/>
            <person name="Li M."/>
        </authorList>
    </citation>
    <scope>NUCLEOTIDE SEQUENCE [LARGE SCALE GENOMIC DNA]</scope>
    <source>
        <strain evidence="1">W2bin3</strain>
    </source>
</reference>
<evidence type="ECO:0000313" key="1">
    <source>
        <dbReference type="EMBL" id="MBA4454407.1"/>
    </source>
</evidence>
<name>A0AC60W3Q1_9ARCH</name>
<feature type="non-terminal residue" evidence="1">
    <location>
        <position position="1"/>
    </location>
</feature>
<protein>
    <submittedName>
        <fullName evidence="1">Arsenate reductase ArsC</fullName>
    </submittedName>
</protein>
<dbReference type="EMBL" id="JACENC010000215">
    <property type="protein sequence ID" value="MBA4454407.1"/>
    <property type="molecule type" value="Genomic_DNA"/>
</dbReference>
<sequence>VNMGCMDKDSCPSLFVKDVIDWNISDPKNQNIEQVREIRDQIKNEILNLIKKLETT</sequence>
<accession>A0AC60W3Q1</accession>
<gene>
    <name evidence="1" type="ORF">H2B05_05630</name>
</gene>
<organism evidence="1 2">
    <name type="scientific">Candidatus Nitrosomaritimum aestuariumsis</name>
    <dbReference type="NCBI Taxonomy" id="3342354"/>
    <lineage>
        <taxon>Archaea</taxon>
        <taxon>Nitrososphaerota</taxon>
        <taxon>Nitrososphaeria</taxon>
        <taxon>Nitrosopumilales</taxon>
        <taxon>Nitrosopumilaceae</taxon>
        <taxon>Candidatus Nitrosomaritimum</taxon>
    </lineage>
</organism>
<evidence type="ECO:0000313" key="2">
    <source>
        <dbReference type="Proteomes" id="UP000526786"/>
    </source>
</evidence>
<dbReference type="Proteomes" id="UP000526786">
    <property type="component" value="Unassembled WGS sequence"/>
</dbReference>
<proteinExistence type="predicted"/>
<comment type="caution">
    <text evidence="1">The sequence shown here is derived from an EMBL/GenBank/DDBJ whole genome shotgun (WGS) entry which is preliminary data.</text>
</comment>